<gene>
    <name evidence="2" type="ORF">FOB44_07590</name>
</gene>
<evidence type="ECO:0000313" key="2">
    <source>
        <dbReference type="EMBL" id="QIY90534.1"/>
    </source>
</evidence>
<dbReference type="Proteomes" id="UP000501570">
    <property type="component" value="Chromosome"/>
</dbReference>
<evidence type="ECO:0000313" key="3">
    <source>
        <dbReference type="Proteomes" id="UP000501570"/>
    </source>
</evidence>
<evidence type="ECO:0000256" key="1">
    <source>
        <dbReference type="SAM" id="Phobius"/>
    </source>
</evidence>
<keyword evidence="1" id="KW-1133">Transmembrane helix</keyword>
<dbReference type="EMBL" id="CP050995">
    <property type="protein sequence ID" value="QIY90534.1"/>
    <property type="molecule type" value="Genomic_DNA"/>
</dbReference>
<organism evidence="2 3">
    <name type="scientific">Chryseobacterium gallinarum</name>
    <dbReference type="NCBI Taxonomy" id="1324352"/>
    <lineage>
        <taxon>Bacteria</taxon>
        <taxon>Pseudomonadati</taxon>
        <taxon>Bacteroidota</taxon>
        <taxon>Flavobacteriia</taxon>
        <taxon>Flavobacteriales</taxon>
        <taxon>Weeksellaceae</taxon>
        <taxon>Chryseobacterium group</taxon>
        <taxon>Chryseobacterium</taxon>
    </lineage>
</organism>
<reference evidence="2 3" key="1">
    <citation type="submission" date="2019-09" db="EMBL/GenBank/DDBJ databases">
        <title>FDA dAtabase for Regulatory Grade micrObial Sequences (FDA-ARGOS): Supporting development and validation of Infectious Disease Dx tests.</title>
        <authorList>
            <person name="Sciortino C."/>
            <person name="Tallon L."/>
            <person name="Sadzewicz L."/>
            <person name="Vavikolanu K."/>
            <person name="Mehta A."/>
            <person name="Aluvathingal J."/>
            <person name="Nadendla S."/>
            <person name="Nandy P."/>
            <person name="Geyer C."/>
            <person name="Yan Y."/>
            <person name="Sichtig H."/>
        </authorList>
    </citation>
    <scope>NUCLEOTIDE SEQUENCE [LARGE SCALE GENOMIC DNA]</scope>
    <source>
        <strain evidence="2 3">FDAARGOS_636</strain>
    </source>
</reference>
<accession>A0ABX6KSY5</accession>
<proteinExistence type="predicted"/>
<name>A0ABX6KSY5_CHRGL</name>
<dbReference type="RefSeq" id="WP_168238156.1">
    <property type="nucleotide sequence ID" value="NZ_CP050995.1"/>
</dbReference>
<protein>
    <submittedName>
        <fullName evidence="2">Uncharacterized protein</fullName>
    </submittedName>
</protein>
<keyword evidence="1" id="KW-0812">Transmembrane</keyword>
<keyword evidence="3" id="KW-1185">Reference proteome</keyword>
<sequence>MRIEKNSFKIVAILLFLTILFVCCIIAVQNPEKYTFVLLPSKYLVFTLSILGIIAIIYLYNFLLKIIFTKKAFFEVNEKGIYNGLGFTKEKLIIWNNIKEIDIINYKGILRVRIKLFNDKPFIENTDFATKFILRQTINDLKTPIIIDSVYLKSSFEVLSKAIFKYWEEYKKSL</sequence>
<keyword evidence="1" id="KW-0472">Membrane</keyword>
<feature type="transmembrane region" description="Helical" evidence="1">
    <location>
        <begin position="43"/>
        <end position="63"/>
    </location>
</feature>